<dbReference type="Proteomes" id="UP001140949">
    <property type="component" value="Unassembled WGS sequence"/>
</dbReference>
<proteinExistence type="inferred from homology"/>
<dbReference type="PANTHER" id="PTHR31447">
    <property type="entry name" value="HYDROXYPROLINE-RICH GLYCOPROTEIN FAMILY PROTEIN-RELATED"/>
    <property type="match status" value="1"/>
</dbReference>
<comment type="similarity">
    <text evidence="1">Belongs to the alkB family.</text>
</comment>
<name>A0AAX6FVY4_IRIPA</name>
<evidence type="ECO:0000313" key="2">
    <source>
        <dbReference type="EMBL" id="KAJ6820215.1"/>
    </source>
</evidence>
<gene>
    <name evidence="2" type="ORF">M6B38_397965</name>
</gene>
<dbReference type="GO" id="GO:0006402">
    <property type="term" value="P:mRNA catabolic process"/>
    <property type="evidence" value="ECO:0007669"/>
    <property type="project" value="InterPro"/>
</dbReference>
<comment type="caution">
    <text evidence="2">The sequence shown here is derived from an EMBL/GenBank/DDBJ whole genome shotgun (WGS) entry which is preliminary data.</text>
</comment>
<dbReference type="EMBL" id="JANAVB010025795">
    <property type="protein sequence ID" value="KAJ6820215.1"/>
    <property type="molecule type" value="Genomic_DNA"/>
</dbReference>
<evidence type="ECO:0000313" key="3">
    <source>
        <dbReference type="Proteomes" id="UP001140949"/>
    </source>
</evidence>
<reference evidence="2" key="1">
    <citation type="journal article" date="2023" name="GigaByte">
        <title>Genome assembly of the bearded iris, Iris pallida Lam.</title>
        <authorList>
            <person name="Bruccoleri R.E."/>
            <person name="Oakeley E.J."/>
            <person name="Faust A.M.E."/>
            <person name="Altorfer M."/>
            <person name="Dessus-Babus S."/>
            <person name="Burckhardt D."/>
            <person name="Oertli M."/>
            <person name="Naumann U."/>
            <person name="Petersen F."/>
            <person name="Wong J."/>
        </authorList>
    </citation>
    <scope>NUCLEOTIDE SEQUENCE</scope>
    <source>
        <strain evidence="2">GSM-AAB239-AS_SAM_17_03QT</strain>
    </source>
</reference>
<dbReference type="GO" id="GO:0032451">
    <property type="term" value="F:demethylase activity"/>
    <property type="evidence" value="ECO:0007669"/>
    <property type="project" value="InterPro"/>
</dbReference>
<dbReference type="InterPro" id="IPR037151">
    <property type="entry name" value="AlkB-like_sf"/>
</dbReference>
<dbReference type="GO" id="GO:0003729">
    <property type="term" value="F:mRNA binding"/>
    <property type="evidence" value="ECO:0007669"/>
    <property type="project" value="InterPro"/>
</dbReference>
<dbReference type="PANTHER" id="PTHR31447:SF1">
    <property type="entry name" value="OS06G0138200 PROTEIN"/>
    <property type="match status" value="1"/>
</dbReference>
<dbReference type="Gene3D" id="2.60.120.590">
    <property type="entry name" value="Alpha-ketoglutarate-dependent dioxygenase AlkB-like"/>
    <property type="match status" value="1"/>
</dbReference>
<accession>A0AAX6FVY4</accession>
<dbReference type="AlphaFoldDB" id="A0AAX6FVY4"/>
<sequence>MRRKGRLTSQFGCCYNYTVDKNRNPPGIIRDEEVDPIPLLLKMMIKRMVAWHVLLPTCIPNSCIVNMSC</sequence>
<evidence type="ECO:0000256" key="1">
    <source>
        <dbReference type="ARBA" id="ARBA00007879"/>
    </source>
</evidence>
<organism evidence="2 3">
    <name type="scientific">Iris pallida</name>
    <name type="common">Sweet iris</name>
    <dbReference type="NCBI Taxonomy" id="29817"/>
    <lineage>
        <taxon>Eukaryota</taxon>
        <taxon>Viridiplantae</taxon>
        <taxon>Streptophyta</taxon>
        <taxon>Embryophyta</taxon>
        <taxon>Tracheophyta</taxon>
        <taxon>Spermatophyta</taxon>
        <taxon>Magnoliopsida</taxon>
        <taxon>Liliopsida</taxon>
        <taxon>Asparagales</taxon>
        <taxon>Iridaceae</taxon>
        <taxon>Iridoideae</taxon>
        <taxon>Irideae</taxon>
        <taxon>Iris</taxon>
    </lineage>
</organism>
<reference evidence="2" key="2">
    <citation type="submission" date="2023-04" db="EMBL/GenBank/DDBJ databases">
        <authorList>
            <person name="Bruccoleri R.E."/>
            <person name="Oakeley E.J."/>
            <person name="Faust A.-M."/>
            <person name="Dessus-Babus S."/>
            <person name="Altorfer M."/>
            <person name="Burckhardt D."/>
            <person name="Oertli M."/>
            <person name="Naumann U."/>
            <person name="Petersen F."/>
            <person name="Wong J."/>
        </authorList>
    </citation>
    <scope>NUCLEOTIDE SEQUENCE</scope>
    <source>
        <strain evidence="2">GSM-AAB239-AS_SAM_17_03QT</strain>
        <tissue evidence="2">Leaf</tissue>
    </source>
</reference>
<protein>
    <submittedName>
        <fullName evidence="2">Uncharacterized protein</fullName>
    </submittedName>
</protein>
<keyword evidence="3" id="KW-1185">Reference proteome</keyword>
<dbReference type="InterPro" id="IPR044842">
    <property type="entry name" value="ALKBH9B/ALKBH10B-like"/>
</dbReference>